<dbReference type="Gene3D" id="1.10.220.160">
    <property type="match status" value="1"/>
</dbReference>
<dbReference type="GO" id="GO:0008270">
    <property type="term" value="F:zinc ion binding"/>
    <property type="evidence" value="ECO:0007669"/>
    <property type="project" value="UniProtKB-KW"/>
</dbReference>
<dbReference type="Gene3D" id="6.10.140.2220">
    <property type="match status" value="1"/>
</dbReference>
<evidence type="ECO:0000259" key="5">
    <source>
        <dbReference type="PROSITE" id="PS01360"/>
    </source>
</evidence>
<sequence length="384" mass="45054">MSQFNRPFSQESWDTFDCWNCSGNDKTLAELVLDEVRCQQCCGVVKDNLIRCTICQTAWYCCVLCKNNHQQKHTVFCTRYEQASRRLELSKIPLRHTTLLTTTMDLSPQRIREVCENSNHVEEYLCASTDLAQLYYDLAYEIRTKETWEDAKFHYQAVMVLHAAFHPYIPIRLTFVLLHLHRHDEAYAFTRSLLKVEAYTNPEYREGKFEWYQHANGSGREFTVERNCHWKDIFEDCTKLNELPLTAPYLLALVIIKLRIISTYEKESKGREVFKFMLPSDMIANIETNMMGFNGPDVQHQRRQLKTLLREIHKKEPMLLYALNECHCFAETLTDIAELRGKLDQYKNEIIGISLECGLRSFFRVPGAAVILNNFLEFGQHSEE</sequence>
<organism evidence="6 7">
    <name type="scientific">Fistulifera solaris</name>
    <name type="common">Oleaginous diatom</name>
    <dbReference type="NCBI Taxonomy" id="1519565"/>
    <lineage>
        <taxon>Eukaryota</taxon>
        <taxon>Sar</taxon>
        <taxon>Stramenopiles</taxon>
        <taxon>Ochrophyta</taxon>
        <taxon>Bacillariophyta</taxon>
        <taxon>Bacillariophyceae</taxon>
        <taxon>Bacillariophycidae</taxon>
        <taxon>Naviculales</taxon>
        <taxon>Naviculaceae</taxon>
        <taxon>Fistulifera</taxon>
    </lineage>
</organism>
<dbReference type="InParanoid" id="A0A1Z5JBB6"/>
<dbReference type="EMBL" id="BDSP01000036">
    <property type="protein sequence ID" value="GAX11182.1"/>
    <property type="molecule type" value="Genomic_DNA"/>
</dbReference>
<evidence type="ECO:0000256" key="3">
    <source>
        <dbReference type="ARBA" id="ARBA00022833"/>
    </source>
</evidence>
<evidence type="ECO:0000256" key="2">
    <source>
        <dbReference type="ARBA" id="ARBA00022771"/>
    </source>
</evidence>
<proteinExistence type="predicted"/>
<dbReference type="InterPro" id="IPR002893">
    <property type="entry name" value="Znf_MYND"/>
</dbReference>
<feature type="domain" description="MYND-type" evidence="5">
    <location>
        <begin position="38"/>
        <end position="77"/>
    </location>
</feature>
<comment type="caution">
    <text evidence="6">The sequence shown here is derived from an EMBL/GenBank/DDBJ whole genome shotgun (WGS) entry which is preliminary data.</text>
</comment>
<keyword evidence="2" id="KW-0863">Zinc-finger</keyword>
<keyword evidence="7" id="KW-1185">Reference proteome</keyword>
<feature type="coiled-coil region" evidence="4">
    <location>
        <begin position="329"/>
        <end position="356"/>
    </location>
</feature>
<keyword evidence="4" id="KW-0175">Coiled coil</keyword>
<protein>
    <recommendedName>
        <fullName evidence="5">MYND-type domain-containing protein</fullName>
    </recommendedName>
</protein>
<keyword evidence="1" id="KW-0479">Metal-binding</keyword>
<keyword evidence="3" id="KW-0862">Zinc</keyword>
<dbReference type="AlphaFoldDB" id="A0A1Z5JBB6"/>
<dbReference type="PROSITE" id="PS01360">
    <property type="entry name" value="ZF_MYND_1"/>
    <property type="match status" value="1"/>
</dbReference>
<evidence type="ECO:0000313" key="7">
    <source>
        <dbReference type="Proteomes" id="UP000198406"/>
    </source>
</evidence>
<dbReference type="SUPFAM" id="SSF144232">
    <property type="entry name" value="HIT/MYND zinc finger-like"/>
    <property type="match status" value="1"/>
</dbReference>
<dbReference type="OrthoDB" id="188436at2759"/>
<accession>A0A1Z5JBB6</accession>
<evidence type="ECO:0000313" key="6">
    <source>
        <dbReference type="EMBL" id="GAX11182.1"/>
    </source>
</evidence>
<dbReference type="Proteomes" id="UP000198406">
    <property type="component" value="Unassembled WGS sequence"/>
</dbReference>
<reference evidence="6 7" key="1">
    <citation type="journal article" date="2015" name="Plant Cell">
        <title>Oil accumulation by the oleaginous diatom Fistulifera solaris as revealed by the genome and transcriptome.</title>
        <authorList>
            <person name="Tanaka T."/>
            <person name="Maeda Y."/>
            <person name="Veluchamy A."/>
            <person name="Tanaka M."/>
            <person name="Abida H."/>
            <person name="Marechal E."/>
            <person name="Bowler C."/>
            <person name="Muto M."/>
            <person name="Sunaga Y."/>
            <person name="Tanaka M."/>
            <person name="Yoshino T."/>
            <person name="Taniguchi T."/>
            <person name="Fukuda Y."/>
            <person name="Nemoto M."/>
            <person name="Matsumoto M."/>
            <person name="Wong P.S."/>
            <person name="Aburatani S."/>
            <person name="Fujibuchi W."/>
        </authorList>
    </citation>
    <scope>NUCLEOTIDE SEQUENCE [LARGE SCALE GENOMIC DNA]</scope>
    <source>
        <strain evidence="6 7">JPCC DA0580</strain>
    </source>
</reference>
<name>A0A1Z5JBB6_FISSO</name>
<gene>
    <name evidence="6" type="ORF">FisN_9Hu277</name>
</gene>
<evidence type="ECO:0000256" key="4">
    <source>
        <dbReference type="SAM" id="Coils"/>
    </source>
</evidence>
<evidence type="ECO:0000256" key="1">
    <source>
        <dbReference type="ARBA" id="ARBA00022723"/>
    </source>
</evidence>